<dbReference type="AlphaFoldDB" id="A0A4S4M6Q4"/>
<keyword evidence="1" id="KW-1133">Transmembrane helix</keyword>
<dbReference type="InterPro" id="IPR009571">
    <property type="entry name" value="SUR7/Rim9-like_fungi"/>
</dbReference>
<accession>A0A4S4M6Q4</accession>
<gene>
    <name evidence="2" type="ORF">EW146_g2469</name>
</gene>
<dbReference type="EMBL" id="SGPL01000073">
    <property type="protein sequence ID" value="THH18530.1"/>
    <property type="molecule type" value="Genomic_DNA"/>
</dbReference>
<name>A0A4S4M6Q4_9AGAM</name>
<proteinExistence type="predicted"/>
<comment type="caution">
    <text evidence="2">The sequence shown here is derived from an EMBL/GenBank/DDBJ whole genome shotgun (WGS) entry which is preliminary data.</text>
</comment>
<dbReference type="GO" id="GO:0035838">
    <property type="term" value="C:growing cell tip"/>
    <property type="evidence" value="ECO:0007669"/>
    <property type="project" value="TreeGrafter"/>
</dbReference>
<dbReference type="InterPro" id="IPR051380">
    <property type="entry name" value="pH-response_reg_palI/RIM9"/>
</dbReference>
<evidence type="ECO:0000256" key="1">
    <source>
        <dbReference type="SAM" id="Phobius"/>
    </source>
</evidence>
<protein>
    <recommendedName>
        <fullName evidence="4">Pali-domain-containing protein</fullName>
    </recommendedName>
</protein>
<keyword evidence="1" id="KW-0812">Transmembrane</keyword>
<evidence type="ECO:0000313" key="2">
    <source>
        <dbReference type="EMBL" id="THH18530.1"/>
    </source>
</evidence>
<organism evidence="2 3">
    <name type="scientific">Bondarzewia mesenterica</name>
    <dbReference type="NCBI Taxonomy" id="1095465"/>
    <lineage>
        <taxon>Eukaryota</taxon>
        <taxon>Fungi</taxon>
        <taxon>Dikarya</taxon>
        <taxon>Basidiomycota</taxon>
        <taxon>Agaricomycotina</taxon>
        <taxon>Agaricomycetes</taxon>
        <taxon>Russulales</taxon>
        <taxon>Bondarzewiaceae</taxon>
        <taxon>Bondarzewia</taxon>
    </lineage>
</organism>
<dbReference type="GO" id="GO:0032153">
    <property type="term" value="C:cell division site"/>
    <property type="evidence" value="ECO:0007669"/>
    <property type="project" value="TreeGrafter"/>
</dbReference>
<keyword evidence="1" id="KW-0472">Membrane</keyword>
<evidence type="ECO:0008006" key="4">
    <source>
        <dbReference type="Google" id="ProtNLM"/>
    </source>
</evidence>
<feature type="transmembrane region" description="Helical" evidence="1">
    <location>
        <begin position="181"/>
        <end position="201"/>
    </location>
</feature>
<sequence length="294" mass="32838">MACFRRRPHYDEDYHNRHQHHQHHHHHHARRHSLHTFSTTFFLFCAFILFLLVALSLPIIKPIYLLTINAIPVANQPVTSIGTELRFGVWGFCVTSALNPPTLLTNSGDCVGPRLGYTISPDILALIGNANLLTVILKGLTVLLVLHPVAAGLAFLTFFLILCTCCVSPFVLWILSLLVGIVTAIVSSVVLAADLALVIVARSKVKDVTLGTFTWLEVIVFVRSSSGLKRKNTTVHHDSLKATISNRGNIYTLRPWQNFYHLKDGKHSKPGKFADTDQYQIWLTTVQVSKMSNT</sequence>
<feature type="transmembrane region" description="Helical" evidence="1">
    <location>
        <begin position="153"/>
        <end position="175"/>
    </location>
</feature>
<reference evidence="2 3" key="1">
    <citation type="submission" date="2019-02" db="EMBL/GenBank/DDBJ databases">
        <title>Genome sequencing of the rare red list fungi Bondarzewia mesenterica.</title>
        <authorList>
            <person name="Buettner E."/>
            <person name="Kellner H."/>
        </authorList>
    </citation>
    <scope>NUCLEOTIDE SEQUENCE [LARGE SCALE GENOMIC DNA]</scope>
    <source>
        <strain evidence="2 3">DSM 108281</strain>
    </source>
</reference>
<dbReference type="PANTHER" id="PTHR28013">
    <property type="entry name" value="PROTEIN DCV1-RELATED"/>
    <property type="match status" value="1"/>
</dbReference>
<dbReference type="OrthoDB" id="3881at2759"/>
<dbReference type="Proteomes" id="UP000310158">
    <property type="component" value="Unassembled WGS sequence"/>
</dbReference>
<feature type="transmembrane region" description="Helical" evidence="1">
    <location>
        <begin position="40"/>
        <end position="60"/>
    </location>
</feature>
<dbReference type="Pfam" id="PF06687">
    <property type="entry name" value="SUR7"/>
    <property type="match status" value="1"/>
</dbReference>
<feature type="transmembrane region" description="Helical" evidence="1">
    <location>
        <begin position="123"/>
        <end position="146"/>
    </location>
</feature>
<dbReference type="PANTHER" id="PTHR28013:SF4">
    <property type="entry name" value="MARVEL DOMAIN-CONTAINING PROTEIN"/>
    <property type="match status" value="1"/>
</dbReference>
<evidence type="ECO:0000313" key="3">
    <source>
        <dbReference type="Proteomes" id="UP000310158"/>
    </source>
</evidence>
<keyword evidence="3" id="KW-1185">Reference proteome</keyword>
<dbReference type="GO" id="GO:0005886">
    <property type="term" value="C:plasma membrane"/>
    <property type="evidence" value="ECO:0007669"/>
    <property type="project" value="InterPro"/>
</dbReference>